<dbReference type="CTD" id="3601"/>
<feature type="compositionally biased region" description="Low complexity" evidence="18">
    <location>
        <begin position="102"/>
        <end position="115"/>
    </location>
</feature>
<evidence type="ECO:0000256" key="8">
    <source>
        <dbReference type="ARBA" id="ARBA00022989"/>
    </source>
</evidence>
<keyword evidence="3" id="KW-0964">Secreted</keyword>
<evidence type="ECO:0000256" key="19">
    <source>
        <dbReference type="SAM" id="Phobius"/>
    </source>
</evidence>
<dbReference type="PANTHER" id="PTHR15060:SF0">
    <property type="entry name" value="INTERLEUKIN-15 RECEPTOR SUBUNIT ALPHA"/>
    <property type="match status" value="1"/>
</dbReference>
<feature type="compositionally biased region" description="Low complexity" evidence="18">
    <location>
        <begin position="145"/>
        <end position="164"/>
    </location>
</feature>
<evidence type="ECO:0000256" key="15">
    <source>
        <dbReference type="ARBA" id="ARBA00062744"/>
    </source>
</evidence>
<protein>
    <recommendedName>
        <fullName evidence="16">Interleukin-15 receptor subunit alpha</fullName>
    </recommendedName>
</protein>
<feature type="domain" description="Sushi" evidence="21">
    <location>
        <begin position="28"/>
        <end position="92"/>
    </location>
</feature>
<dbReference type="SUPFAM" id="SSF57535">
    <property type="entry name" value="Complement control module/SCR domain"/>
    <property type="match status" value="1"/>
</dbReference>
<dbReference type="OrthoDB" id="9944172at2759"/>
<dbReference type="InterPro" id="IPR042372">
    <property type="entry name" value="IL15RA"/>
</dbReference>
<dbReference type="FunCoup" id="A0A1S3EMG9">
    <property type="interactions" value="526"/>
</dbReference>
<keyword evidence="5 17" id="KW-0768">Sushi</keyword>
<evidence type="ECO:0000256" key="6">
    <source>
        <dbReference type="ARBA" id="ARBA00022692"/>
    </source>
</evidence>
<dbReference type="GO" id="GO:0009986">
    <property type="term" value="C:cell surface"/>
    <property type="evidence" value="ECO:0007669"/>
    <property type="project" value="UniProtKB-SubCell"/>
</dbReference>
<keyword evidence="9 19" id="KW-0472">Membrane</keyword>
<gene>
    <name evidence="23" type="primary">Il15ra</name>
</gene>
<evidence type="ECO:0000256" key="9">
    <source>
        <dbReference type="ARBA" id="ARBA00023136"/>
    </source>
</evidence>
<keyword evidence="11 23" id="KW-0675">Receptor</keyword>
<dbReference type="AlphaFoldDB" id="A0A1S3EMG9"/>
<dbReference type="Gene3D" id="2.20.28.230">
    <property type="match status" value="1"/>
</dbReference>
<dbReference type="GO" id="GO:0031965">
    <property type="term" value="C:nuclear membrane"/>
    <property type="evidence" value="ECO:0007669"/>
    <property type="project" value="UniProtKB-SubCell"/>
</dbReference>
<evidence type="ECO:0000313" key="23">
    <source>
        <dbReference type="RefSeq" id="XP_012864672.1"/>
    </source>
</evidence>
<dbReference type="SMART" id="SM00032">
    <property type="entry name" value="CCP"/>
    <property type="match status" value="1"/>
</dbReference>
<evidence type="ECO:0000259" key="21">
    <source>
        <dbReference type="PROSITE" id="PS50923"/>
    </source>
</evidence>
<evidence type="ECO:0000256" key="7">
    <source>
        <dbReference type="ARBA" id="ARBA00022729"/>
    </source>
</evidence>
<feature type="chain" id="PRO_5010215446" description="Interleukin-15 receptor subunit alpha" evidence="20">
    <location>
        <begin position="28"/>
        <end position="262"/>
    </location>
</feature>
<comment type="caution">
    <text evidence="17">Lacks conserved residue(s) required for the propagation of feature annotation.</text>
</comment>
<evidence type="ECO:0000313" key="22">
    <source>
        <dbReference type="Proteomes" id="UP000081671"/>
    </source>
</evidence>
<feature type="compositionally biased region" description="Polar residues" evidence="18">
    <location>
        <begin position="125"/>
        <end position="138"/>
    </location>
</feature>
<keyword evidence="13" id="KW-0539">Nucleus</keyword>
<evidence type="ECO:0000256" key="14">
    <source>
        <dbReference type="ARBA" id="ARBA00046292"/>
    </source>
</evidence>
<dbReference type="PANTHER" id="PTHR15060">
    <property type="entry name" value="INTERLEUKIN-15 RECEPTOR SUBUNIT ALPHA"/>
    <property type="match status" value="1"/>
</dbReference>
<dbReference type="GO" id="GO:0031410">
    <property type="term" value="C:cytoplasmic vesicle"/>
    <property type="evidence" value="ECO:0007669"/>
    <property type="project" value="UniProtKB-ARBA"/>
</dbReference>
<keyword evidence="10" id="KW-1015">Disulfide bond</keyword>
<feature type="non-terminal residue" evidence="23">
    <location>
        <position position="1"/>
    </location>
</feature>
<evidence type="ECO:0000256" key="13">
    <source>
        <dbReference type="ARBA" id="ARBA00023242"/>
    </source>
</evidence>
<dbReference type="InParanoid" id="A0A1S3EMG9"/>
<dbReference type="PROSITE" id="PS50923">
    <property type="entry name" value="SUSHI"/>
    <property type="match status" value="1"/>
</dbReference>
<proteinExistence type="predicted"/>
<keyword evidence="12" id="KW-0325">Glycoprotein</keyword>
<feature type="region of interest" description="Disordered" evidence="18">
    <location>
        <begin position="101"/>
        <end position="197"/>
    </location>
</feature>
<name>A0A1S3EMG9_DIPOR</name>
<feature type="compositionally biased region" description="Polar residues" evidence="18">
    <location>
        <begin position="165"/>
        <end position="177"/>
    </location>
</feature>
<dbReference type="KEGG" id="dord:105980367"/>
<evidence type="ECO:0000256" key="16">
    <source>
        <dbReference type="ARBA" id="ARBA00069591"/>
    </source>
</evidence>
<organism evidence="22 23">
    <name type="scientific">Dipodomys ordii</name>
    <name type="common">Ord's kangaroo rat</name>
    <dbReference type="NCBI Taxonomy" id="10020"/>
    <lineage>
        <taxon>Eukaryota</taxon>
        <taxon>Metazoa</taxon>
        <taxon>Chordata</taxon>
        <taxon>Craniata</taxon>
        <taxon>Vertebrata</taxon>
        <taxon>Euteleostomi</taxon>
        <taxon>Mammalia</taxon>
        <taxon>Eutheria</taxon>
        <taxon>Euarchontoglires</taxon>
        <taxon>Glires</taxon>
        <taxon>Rodentia</taxon>
        <taxon>Castorimorpha</taxon>
        <taxon>Heteromyidae</taxon>
        <taxon>Dipodomyinae</taxon>
        <taxon>Dipodomys</taxon>
    </lineage>
</organism>
<comment type="subcellular location">
    <subcellularLocation>
        <location evidence="2">Cell surface</location>
    </subcellularLocation>
    <subcellularLocation>
        <location evidence="14">Nucleus membrane</location>
        <topology evidence="14">Single-pass type I membrane protein</topology>
    </subcellularLocation>
    <subcellularLocation>
        <location evidence="1">Secreted</location>
        <location evidence="1">Extracellular space</location>
    </subcellularLocation>
</comment>
<keyword evidence="6 19" id="KW-0812">Transmembrane</keyword>
<dbReference type="InterPro" id="IPR035976">
    <property type="entry name" value="Sushi/SCR/CCP_sf"/>
</dbReference>
<feature type="transmembrane region" description="Helical" evidence="19">
    <location>
        <begin position="202"/>
        <end position="224"/>
    </location>
</feature>
<dbReference type="STRING" id="10020.ENSDORP00000027679"/>
<dbReference type="GO" id="GO:0005886">
    <property type="term" value="C:plasma membrane"/>
    <property type="evidence" value="ECO:0007669"/>
    <property type="project" value="UniProtKB-ARBA"/>
</dbReference>
<evidence type="ECO:0000256" key="3">
    <source>
        <dbReference type="ARBA" id="ARBA00022525"/>
    </source>
</evidence>
<dbReference type="GO" id="GO:0042010">
    <property type="term" value="F:interleukin-15 receptor activity"/>
    <property type="evidence" value="ECO:0007669"/>
    <property type="project" value="InterPro"/>
</dbReference>
<evidence type="ECO:0000256" key="20">
    <source>
        <dbReference type="SAM" id="SignalP"/>
    </source>
</evidence>
<keyword evidence="8 19" id="KW-1133">Transmembrane helix</keyword>
<dbReference type="InterPro" id="IPR000436">
    <property type="entry name" value="Sushi_SCR_CCP_dom"/>
</dbReference>
<evidence type="ECO:0000256" key="10">
    <source>
        <dbReference type="ARBA" id="ARBA00023157"/>
    </source>
</evidence>
<dbReference type="GO" id="GO:0005576">
    <property type="term" value="C:extracellular region"/>
    <property type="evidence" value="ECO:0007669"/>
    <property type="project" value="UniProtKB-SubCell"/>
</dbReference>
<accession>A0A1S3EMG9</accession>
<dbReference type="FunFam" id="2.20.28.230:FF:000001">
    <property type="entry name" value="Interleukin 15 receptor subunit alpha"/>
    <property type="match status" value="1"/>
</dbReference>
<evidence type="ECO:0000256" key="11">
    <source>
        <dbReference type="ARBA" id="ARBA00023170"/>
    </source>
</evidence>
<evidence type="ECO:0000256" key="1">
    <source>
        <dbReference type="ARBA" id="ARBA00004239"/>
    </source>
</evidence>
<evidence type="ECO:0000256" key="18">
    <source>
        <dbReference type="SAM" id="MobiDB-lite"/>
    </source>
</evidence>
<keyword evidence="7 20" id="KW-0732">Signal</keyword>
<sequence>RRGAVHAFLAPPPLLLLLLLWPLGTPGIMCPSPVSVEHADINIKSYHVSSRERYVCNSGFKRKAGTSSLIECVFNETTNTAQWTMPSLRCIRDPSLTHQRLVPPSTVVTTKVTPHPESPSHPGQEPTTSWPKSGTSVAMDTAMVPGSPLTPSQTPSPGTTGLGSYESSPAPSQTTAKASELLPSTPHGTPGVHPHSRTSATVAISTSVTLTCGVCVLLVMVWCIRSRRTSQPPATEMEPMEMMPMAADTGHSGGMGAYPQDF</sequence>
<dbReference type="GeneID" id="105980367"/>
<evidence type="ECO:0000256" key="5">
    <source>
        <dbReference type="ARBA" id="ARBA00022659"/>
    </source>
</evidence>
<evidence type="ECO:0000256" key="12">
    <source>
        <dbReference type="ARBA" id="ARBA00023180"/>
    </source>
</evidence>
<dbReference type="RefSeq" id="XP_012864672.1">
    <property type="nucleotide sequence ID" value="XM_013009218.1"/>
</dbReference>
<dbReference type="Proteomes" id="UP000081671">
    <property type="component" value="Unplaced"/>
</dbReference>
<keyword evidence="4" id="KW-0597">Phosphoprotein</keyword>
<evidence type="ECO:0000256" key="2">
    <source>
        <dbReference type="ARBA" id="ARBA00004241"/>
    </source>
</evidence>
<reference evidence="23" key="1">
    <citation type="submission" date="2025-08" db="UniProtKB">
        <authorList>
            <consortium name="RefSeq"/>
        </authorList>
    </citation>
    <scope>IDENTIFICATION</scope>
    <source>
        <tissue evidence="23">Kidney</tissue>
    </source>
</reference>
<feature type="signal peptide" evidence="20">
    <location>
        <begin position="1"/>
        <end position="27"/>
    </location>
</feature>
<evidence type="ECO:0000256" key="4">
    <source>
        <dbReference type="ARBA" id="ARBA00022553"/>
    </source>
</evidence>
<evidence type="ECO:0000256" key="17">
    <source>
        <dbReference type="PROSITE-ProRule" id="PRU00302"/>
    </source>
</evidence>
<comment type="subunit">
    <text evidence="15">The interleukin-15 receptor IL15R is a heterotrimer of IL15RA, IL2RB and IL2RG. IL15RA also self-associates. Interacts with SYK.</text>
</comment>
<dbReference type="CDD" id="cd00033">
    <property type="entry name" value="CCP"/>
    <property type="match status" value="1"/>
</dbReference>
<keyword evidence="22" id="KW-1185">Reference proteome</keyword>